<feature type="transmembrane region" description="Helical" evidence="5">
    <location>
        <begin position="274"/>
        <end position="296"/>
    </location>
</feature>
<dbReference type="RefSeq" id="WP_204030191.1">
    <property type="nucleotide sequence ID" value="NZ_BOOW01000033.1"/>
</dbReference>
<evidence type="ECO:0000259" key="6">
    <source>
        <dbReference type="PROSITE" id="PS50850"/>
    </source>
</evidence>
<dbReference type="EMBL" id="BOOW01000033">
    <property type="protein sequence ID" value="GII95105.1"/>
    <property type="molecule type" value="Genomic_DNA"/>
</dbReference>
<dbReference type="AlphaFoldDB" id="A0A919RLN3"/>
<feature type="transmembrane region" description="Helical" evidence="5">
    <location>
        <begin position="163"/>
        <end position="180"/>
    </location>
</feature>
<dbReference type="InterPro" id="IPR011701">
    <property type="entry name" value="MFS"/>
</dbReference>
<dbReference type="SUPFAM" id="SSF103473">
    <property type="entry name" value="MFS general substrate transporter"/>
    <property type="match status" value="1"/>
</dbReference>
<feature type="transmembrane region" description="Helical" evidence="5">
    <location>
        <begin position="186"/>
        <end position="204"/>
    </location>
</feature>
<feature type="transmembrane region" description="Helical" evidence="5">
    <location>
        <begin position="370"/>
        <end position="391"/>
    </location>
</feature>
<feature type="transmembrane region" description="Helical" evidence="5">
    <location>
        <begin position="97"/>
        <end position="114"/>
    </location>
</feature>
<accession>A0A919RLN3</accession>
<dbReference type="PANTHER" id="PTHR23528">
    <property type="match status" value="1"/>
</dbReference>
<dbReference type="GO" id="GO:0005886">
    <property type="term" value="C:plasma membrane"/>
    <property type="evidence" value="ECO:0007669"/>
    <property type="project" value="UniProtKB-SubCell"/>
</dbReference>
<gene>
    <name evidence="7" type="ORF">Ssi02_53360</name>
</gene>
<name>A0A919RLN3_9ACTN</name>
<feature type="transmembrane region" description="Helical" evidence="5">
    <location>
        <begin position="25"/>
        <end position="48"/>
    </location>
</feature>
<dbReference type="InterPro" id="IPR036259">
    <property type="entry name" value="MFS_trans_sf"/>
</dbReference>
<feature type="transmembrane region" description="Helical" evidence="5">
    <location>
        <begin position="241"/>
        <end position="262"/>
    </location>
</feature>
<evidence type="ECO:0000256" key="3">
    <source>
        <dbReference type="ARBA" id="ARBA00022989"/>
    </source>
</evidence>
<keyword evidence="3 5" id="KW-1133">Transmembrane helix</keyword>
<sequence length="439" mass="46341">MPQYAPQQDELPADPTAPKVRVWPILLAMFVLNVFAYAAIVGALQVLLPTQVRLIAGDGAPSALALVTGIAAISSFAVPPFVGILSDRTRSRWGRRAPWIFFGGLGTAGTLLMLGLSGTVAWLVVGWFLMQAMVNIGLNVILATIPDRIPAHRHGLASTVQGLGMPVGAILGVQIGAYFVDAIFTGYLLLAILVPLASLVSAWLTREARGVAAEVRERRPVLAELRQTFASLRFRDYRWVFISRTVLYLGFAMVSSFNLYAMQDYIKLPPGMTAAEAVAISSSFLLPLTVVGTAVAGPLVDRFKHHRMFVLGSGLASAAAMLIPFVWPVWTASLISGAISGLAMGLYLGVDLALATLVMPADGDTGRDLGVFHIALTAPQVVAPFLAAMIVSSLGGYSPLYLISGVISLIGALAVLRVRSNATAAAIDGAPGLLRPDAT</sequence>
<dbReference type="Proteomes" id="UP000606172">
    <property type="component" value="Unassembled WGS sequence"/>
</dbReference>
<dbReference type="GO" id="GO:0022857">
    <property type="term" value="F:transmembrane transporter activity"/>
    <property type="evidence" value="ECO:0007669"/>
    <property type="project" value="InterPro"/>
</dbReference>
<organism evidence="7 8">
    <name type="scientific">Sinosporangium siamense</name>
    <dbReference type="NCBI Taxonomy" id="1367973"/>
    <lineage>
        <taxon>Bacteria</taxon>
        <taxon>Bacillati</taxon>
        <taxon>Actinomycetota</taxon>
        <taxon>Actinomycetes</taxon>
        <taxon>Streptosporangiales</taxon>
        <taxon>Streptosporangiaceae</taxon>
        <taxon>Sinosporangium</taxon>
    </lineage>
</organism>
<comment type="caution">
    <text evidence="7">The sequence shown here is derived from an EMBL/GenBank/DDBJ whole genome shotgun (WGS) entry which is preliminary data.</text>
</comment>
<feature type="transmembrane region" description="Helical" evidence="5">
    <location>
        <begin position="308"/>
        <end position="327"/>
    </location>
</feature>
<evidence type="ECO:0000313" key="7">
    <source>
        <dbReference type="EMBL" id="GII95105.1"/>
    </source>
</evidence>
<evidence type="ECO:0000256" key="2">
    <source>
        <dbReference type="ARBA" id="ARBA00022692"/>
    </source>
</evidence>
<dbReference type="InterPro" id="IPR020846">
    <property type="entry name" value="MFS_dom"/>
</dbReference>
<keyword evidence="2 5" id="KW-0812">Transmembrane</keyword>
<dbReference type="PANTHER" id="PTHR23528:SF1">
    <property type="entry name" value="MAJOR FACILITATOR SUPERFAMILY (MFS) PROFILE DOMAIN-CONTAINING PROTEIN"/>
    <property type="match status" value="1"/>
</dbReference>
<evidence type="ECO:0000256" key="1">
    <source>
        <dbReference type="ARBA" id="ARBA00004651"/>
    </source>
</evidence>
<proteinExistence type="predicted"/>
<feature type="transmembrane region" description="Helical" evidence="5">
    <location>
        <begin position="397"/>
        <end position="416"/>
    </location>
</feature>
<comment type="subcellular location">
    <subcellularLocation>
        <location evidence="1">Cell membrane</location>
        <topology evidence="1">Multi-pass membrane protein</topology>
    </subcellularLocation>
</comment>
<keyword evidence="4 5" id="KW-0472">Membrane</keyword>
<evidence type="ECO:0000313" key="8">
    <source>
        <dbReference type="Proteomes" id="UP000606172"/>
    </source>
</evidence>
<feature type="transmembrane region" description="Helical" evidence="5">
    <location>
        <begin position="120"/>
        <end position="142"/>
    </location>
</feature>
<evidence type="ECO:0000256" key="5">
    <source>
        <dbReference type="SAM" id="Phobius"/>
    </source>
</evidence>
<dbReference type="PROSITE" id="PS50850">
    <property type="entry name" value="MFS"/>
    <property type="match status" value="1"/>
</dbReference>
<feature type="domain" description="Major facilitator superfamily (MFS) profile" evidence="6">
    <location>
        <begin position="26"/>
        <end position="423"/>
    </location>
</feature>
<feature type="transmembrane region" description="Helical" evidence="5">
    <location>
        <begin position="333"/>
        <end position="358"/>
    </location>
</feature>
<feature type="transmembrane region" description="Helical" evidence="5">
    <location>
        <begin position="60"/>
        <end position="85"/>
    </location>
</feature>
<keyword evidence="8" id="KW-1185">Reference proteome</keyword>
<dbReference type="Gene3D" id="1.20.1250.20">
    <property type="entry name" value="MFS general substrate transporter like domains"/>
    <property type="match status" value="1"/>
</dbReference>
<reference evidence="7" key="1">
    <citation type="submission" date="2021-01" db="EMBL/GenBank/DDBJ databases">
        <title>Whole genome shotgun sequence of Sinosporangium siamense NBRC 109515.</title>
        <authorList>
            <person name="Komaki H."/>
            <person name="Tamura T."/>
        </authorList>
    </citation>
    <scope>NUCLEOTIDE SEQUENCE</scope>
    <source>
        <strain evidence="7">NBRC 109515</strain>
    </source>
</reference>
<evidence type="ECO:0000256" key="4">
    <source>
        <dbReference type="ARBA" id="ARBA00023136"/>
    </source>
</evidence>
<protein>
    <submittedName>
        <fullName evidence="7">MFS transporter</fullName>
    </submittedName>
</protein>
<dbReference type="Pfam" id="PF07690">
    <property type="entry name" value="MFS_1"/>
    <property type="match status" value="1"/>
</dbReference>